<dbReference type="Proteomes" id="UP001245370">
    <property type="component" value="Unassembled WGS sequence"/>
</dbReference>
<reference evidence="2 4" key="2">
    <citation type="submission" date="2023-07" db="EMBL/GenBank/DDBJ databases">
        <title>Genomic Encyclopedia of Type Strains, Phase IV (KMG-IV): sequencing the most valuable type-strain genomes for metagenomic binning, comparative biology and taxonomic classification.</title>
        <authorList>
            <person name="Goeker M."/>
        </authorList>
    </citation>
    <scope>NUCLEOTIDE SEQUENCE [LARGE SCALE GENOMIC DNA]</scope>
    <source>
        <strain evidence="2 4">DSM 338</strain>
    </source>
</reference>
<dbReference type="AlphaFoldDB" id="A0A9W6FK83"/>
<organism evidence="1 3">
    <name type="scientific">Xanthobacter flavus</name>
    <dbReference type="NCBI Taxonomy" id="281"/>
    <lineage>
        <taxon>Bacteria</taxon>
        <taxon>Pseudomonadati</taxon>
        <taxon>Pseudomonadota</taxon>
        <taxon>Alphaproteobacteria</taxon>
        <taxon>Hyphomicrobiales</taxon>
        <taxon>Xanthobacteraceae</taxon>
        <taxon>Xanthobacter</taxon>
    </lineage>
</organism>
<evidence type="ECO:0000313" key="4">
    <source>
        <dbReference type="Proteomes" id="UP001245370"/>
    </source>
</evidence>
<name>A0A9W6FK83_XANFL</name>
<dbReference type="EMBL" id="BSDO01000003">
    <property type="protein sequence ID" value="GLI23041.1"/>
    <property type="molecule type" value="Genomic_DNA"/>
</dbReference>
<dbReference type="Proteomes" id="UP001144397">
    <property type="component" value="Unassembled WGS sequence"/>
</dbReference>
<evidence type="ECO:0000313" key="1">
    <source>
        <dbReference type="EMBL" id="GLI23041.1"/>
    </source>
</evidence>
<evidence type="ECO:0000313" key="2">
    <source>
        <dbReference type="EMBL" id="MDR6334321.1"/>
    </source>
</evidence>
<dbReference type="EMBL" id="JAVDPY010000004">
    <property type="protein sequence ID" value="MDR6334321.1"/>
    <property type="molecule type" value="Genomic_DNA"/>
</dbReference>
<sequence length="91" mass="10376">MSLSDDRIKDRFSEWLRDLARHMARSGRYCSWRVIQIELRFMQGIREAATCFSDPSIRNELDGLCREAQKRGGPIFMAPARSESGLPAPGC</sequence>
<accession>A0A9W6FK83</accession>
<gene>
    <name evidence="2" type="ORF">GGQ86_002797</name>
    <name evidence="1" type="ORF">XFLAVUS301_27150</name>
</gene>
<dbReference type="GeneID" id="95763496"/>
<comment type="caution">
    <text evidence="1">The sequence shown here is derived from an EMBL/GenBank/DDBJ whole genome shotgun (WGS) entry which is preliminary data.</text>
</comment>
<protein>
    <submittedName>
        <fullName evidence="1">Uncharacterized protein</fullName>
    </submittedName>
</protein>
<reference evidence="1" key="1">
    <citation type="submission" date="2022-12" db="EMBL/GenBank/DDBJ databases">
        <title>Reference genome sequencing for broad-spectrum identification of bacterial and archaeal isolates by mass spectrometry.</title>
        <authorList>
            <person name="Sekiguchi Y."/>
            <person name="Tourlousse D.M."/>
        </authorList>
    </citation>
    <scope>NUCLEOTIDE SEQUENCE</scope>
    <source>
        <strain evidence="1">301</strain>
    </source>
</reference>
<keyword evidence="4" id="KW-1185">Reference proteome</keyword>
<evidence type="ECO:0000313" key="3">
    <source>
        <dbReference type="Proteomes" id="UP001144397"/>
    </source>
</evidence>
<dbReference type="RefSeq" id="WP_169122360.1">
    <property type="nucleotide sequence ID" value="NZ_BSDO01000003.1"/>
</dbReference>
<proteinExistence type="predicted"/>